<dbReference type="AlphaFoldDB" id="A0A2J6TP88"/>
<dbReference type="InterPro" id="IPR045518">
    <property type="entry name" value="2EXR"/>
</dbReference>
<dbReference type="STRING" id="1095630.A0A2J6TP88"/>
<evidence type="ECO:0000313" key="2">
    <source>
        <dbReference type="EMBL" id="PMD64834.1"/>
    </source>
</evidence>
<evidence type="ECO:0000313" key="3">
    <source>
        <dbReference type="Proteomes" id="UP000235371"/>
    </source>
</evidence>
<proteinExistence type="predicted"/>
<dbReference type="EMBL" id="KZ613747">
    <property type="protein sequence ID" value="PMD64834.1"/>
    <property type="molecule type" value="Genomic_DNA"/>
</dbReference>
<dbReference type="PANTHER" id="PTHR35910">
    <property type="entry name" value="2EXR DOMAIN-CONTAINING PROTEIN"/>
    <property type="match status" value="1"/>
</dbReference>
<dbReference type="PANTHER" id="PTHR35910:SF6">
    <property type="entry name" value="2EXR DOMAIN-CONTAINING PROTEIN"/>
    <property type="match status" value="1"/>
</dbReference>
<protein>
    <recommendedName>
        <fullName evidence="1">2EXR domain-containing protein</fullName>
    </recommendedName>
</protein>
<name>A0A2J6TP88_9HELO</name>
<feature type="domain" description="2EXR" evidence="1">
    <location>
        <begin position="16"/>
        <end position="115"/>
    </location>
</feature>
<evidence type="ECO:0000259" key="1">
    <source>
        <dbReference type="Pfam" id="PF20150"/>
    </source>
</evidence>
<dbReference type="InParanoid" id="A0A2J6TP88"/>
<reference evidence="2 3" key="1">
    <citation type="submission" date="2016-04" db="EMBL/GenBank/DDBJ databases">
        <title>A degradative enzymes factory behind the ericoid mycorrhizal symbiosis.</title>
        <authorList>
            <consortium name="DOE Joint Genome Institute"/>
            <person name="Martino E."/>
            <person name="Morin E."/>
            <person name="Grelet G."/>
            <person name="Kuo A."/>
            <person name="Kohler A."/>
            <person name="Daghino S."/>
            <person name="Barry K."/>
            <person name="Choi C."/>
            <person name="Cichocki N."/>
            <person name="Clum A."/>
            <person name="Copeland A."/>
            <person name="Hainaut M."/>
            <person name="Haridas S."/>
            <person name="Labutti K."/>
            <person name="Lindquist E."/>
            <person name="Lipzen A."/>
            <person name="Khouja H.-R."/>
            <person name="Murat C."/>
            <person name="Ohm R."/>
            <person name="Olson A."/>
            <person name="Spatafora J."/>
            <person name="Veneault-Fourrey C."/>
            <person name="Henrissat B."/>
            <person name="Grigoriev I."/>
            <person name="Martin F."/>
            <person name="Perotto S."/>
        </authorList>
    </citation>
    <scope>NUCLEOTIDE SEQUENCE [LARGE SCALE GENOMIC DNA]</scope>
    <source>
        <strain evidence="2 3">E</strain>
    </source>
</reference>
<organism evidence="2 3">
    <name type="scientific">Hyaloscypha bicolor E</name>
    <dbReference type="NCBI Taxonomy" id="1095630"/>
    <lineage>
        <taxon>Eukaryota</taxon>
        <taxon>Fungi</taxon>
        <taxon>Dikarya</taxon>
        <taxon>Ascomycota</taxon>
        <taxon>Pezizomycotina</taxon>
        <taxon>Leotiomycetes</taxon>
        <taxon>Helotiales</taxon>
        <taxon>Hyaloscyphaceae</taxon>
        <taxon>Hyaloscypha</taxon>
        <taxon>Hyaloscypha bicolor</taxon>
    </lineage>
</organism>
<dbReference type="RefSeq" id="XP_024741738.1">
    <property type="nucleotide sequence ID" value="XM_024882531.1"/>
</dbReference>
<dbReference type="Pfam" id="PF20150">
    <property type="entry name" value="2EXR"/>
    <property type="match status" value="1"/>
</dbReference>
<sequence>MSKPRKAIELPALTQFTLFPKLPKELRIILWQLAAREPRIVEVCQLQDSQYITHGTEDNDYESANSAAFYSPTAIPVILRINRESRVVALENYSLSFPHGSHPAQIYYNPFVDTLYFPAWCFQYGISHFETATPPEIKDTIHNIAIDNLIWYSGWEDGTINNQIQIDKFKNLEQFLLVTREPDESGCGCCHEFEGPEKGVPEFAEFEDGDEGSKGYFERGIKDCLVEFGKIKELDAEWNAPQVRFVQLKRDGVLV</sequence>
<dbReference type="OrthoDB" id="3445278at2759"/>
<accession>A0A2J6TP88</accession>
<gene>
    <name evidence="2" type="ORF">K444DRAFT_625468</name>
</gene>
<dbReference type="Proteomes" id="UP000235371">
    <property type="component" value="Unassembled WGS sequence"/>
</dbReference>
<dbReference type="GeneID" id="36590608"/>
<keyword evidence="3" id="KW-1185">Reference proteome</keyword>